<dbReference type="Gene3D" id="3.20.20.150">
    <property type="entry name" value="Divalent-metal-dependent TIM barrel enzymes"/>
    <property type="match status" value="1"/>
</dbReference>
<dbReference type="InterPro" id="IPR013022">
    <property type="entry name" value="Xyl_isomerase-like_TIM-brl"/>
</dbReference>
<dbReference type="Proteomes" id="UP000243784">
    <property type="component" value="Chromosome"/>
</dbReference>
<reference evidence="3 4" key="1">
    <citation type="journal article" date="2016" name="Biochim. Biophys. Acta">
        <title>Photochemical characterization of actinorhodopsin and its functional existence in the natural host.</title>
        <authorList>
            <person name="Nakamura S."/>
            <person name="Kikukawa T."/>
            <person name="Tamogami J."/>
            <person name="Kamiya M."/>
            <person name="Aizawa T."/>
            <person name="Hahn M.W."/>
            <person name="Ihara K."/>
            <person name="Kamo N."/>
            <person name="Demura M."/>
        </authorList>
    </citation>
    <scope>NUCLEOTIDE SEQUENCE [LARGE SCALE GENOMIC DNA]</scope>
    <source>
        <strain evidence="3 4">MWH-Dar1</strain>
    </source>
</reference>
<dbReference type="PANTHER" id="PTHR12110">
    <property type="entry name" value="HYDROXYPYRUVATE ISOMERASE"/>
    <property type="match status" value="1"/>
</dbReference>
<dbReference type="PANTHER" id="PTHR12110:SF41">
    <property type="entry name" value="INOSOSE DEHYDRATASE"/>
    <property type="match status" value="1"/>
</dbReference>
<evidence type="ECO:0000313" key="4">
    <source>
        <dbReference type="Proteomes" id="UP000243784"/>
    </source>
</evidence>
<accession>A0A1D9DXH6</accession>
<dbReference type="SUPFAM" id="SSF51658">
    <property type="entry name" value="Xylose isomerase-like"/>
    <property type="match status" value="1"/>
</dbReference>
<protein>
    <submittedName>
        <fullName evidence="3">Inosose dehydratase</fullName>
    </submittedName>
</protein>
<keyword evidence="1" id="KW-0119">Carbohydrate metabolism</keyword>
<dbReference type="OrthoDB" id="104997at2"/>
<dbReference type="EMBL" id="CP015208">
    <property type="protein sequence ID" value="AOY55500.1"/>
    <property type="molecule type" value="Genomic_DNA"/>
</dbReference>
<name>A0A1D9DXH6_9MICO</name>
<feature type="domain" description="Xylose isomerase-like TIM barrel" evidence="2">
    <location>
        <begin position="33"/>
        <end position="288"/>
    </location>
</feature>
<dbReference type="InterPro" id="IPR036237">
    <property type="entry name" value="Xyl_isomerase-like_sf"/>
</dbReference>
<dbReference type="Pfam" id="PF01261">
    <property type="entry name" value="AP_endonuc_2"/>
    <property type="match status" value="1"/>
</dbReference>
<proteinExistence type="predicted"/>
<dbReference type="KEGG" id="rpla:A4Z71_00295"/>
<evidence type="ECO:0000313" key="3">
    <source>
        <dbReference type="EMBL" id="AOY55500.1"/>
    </source>
</evidence>
<dbReference type="AlphaFoldDB" id="A0A1D9DXH6"/>
<evidence type="ECO:0000259" key="2">
    <source>
        <dbReference type="Pfam" id="PF01261"/>
    </source>
</evidence>
<dbReference type="STRING" id="535712.A4Z71_00295"/>
<gene>
    <name evidence="3" type="ORF">A4Z71_00295</name>
</gene>
<dbReference type="InterPro" id="IPR050312">
    <property type="entry name" value="IolE/XylAMocC-like"/>
</dbReference>
<organism evidence="3 4">
    <name type="scientific">Candidatus Rhodoluna planktonica</name>
    <dbReference type="NCBI Taxonomy" id="535712"/>
    <lineage>
        <taxon>Bacteria</taxon>
        <taxon>Bacillati</taxon>
        <taxon>Actinomycetota</taxon>
        <taxon>Actinomycetes</taxon>
        <taxon>Micrococcales</taxon>
        <taxon>Microbacteriaceae</taxon>
        <taxon>Luna cluster</taxon>
        <taxon>Luna-1 subcluster</taxon>
        <taxon>Rhodoluna</taxon>
    </lineage>
</organism>
<sequence>MATVKIAGAPISWGVCEVPNWGHQMSPERVLKEMADLGLGATEFGPEGFLPIDPAARAKVLRDHGMEAVGGFFPVIMHRADVDPLPKVQQELEAYVASGAKTLVLSADTGLEGYDTKREALDEAGWQLFNQNLDRIKDYAASLGITAVLHPHVGTMVETEDDINHVLAGSSIKFCLDTGHMLIGGTDPVAFARNHADRVAHSHLKDVNLEVAKRVQSGEITYYQGILQGMYVPLGEGDVDVRSIVTDLVKSGYDGWFALEQDNVINSEPGLGEGPLADAKKSVDFIRSVVSSL</sequence>
<evidence type="ECO:0000256" key="1">
    <source>
        <dbReference type="ARBA" id="ARBA00023277"/>
    </source>
</evidence>
<keyword evidence="4" id="KW-1185">Reference proteome</keyword>